<feature type="region of interest" description="Disordered" evidence="1">
    <location>
        <begin position="255"/>
        <end position="309"/>
    </location>
</feature>
<evidence type="ECO:0000313" key="5">
    <source>
        <dbReference type="Proteomes" id="UP000446768"/>
    </source>
</evidence>
<name>A0A7X2ITV3_9BURK</name>
<evidence type="ECO:0008006" key="6">
    <source>
        <dbReference type="Google" id="ProtNLM"/>
    </source>
</evidence>
<accession>A0A7X2ITV3</accession>
<dbReference type="AlphaFoldDB" id="A0A7X2ITV3"/>
<evidence type="ECO:0000259" key="3">
    <source>
        <dbReference type="Pfam" id="PF21724"/>
    </source>
</evidence>
<sequence>MPNNSSSIWFALEQHERRLGHGDGWRPGYDSLGRVKDASHGFGLRDLASQLSRVERVRQAIADSGELARRLLINRLSGISLDAIWPILIASCEDIALYYGGSVVAGATVGAAGGAFFGGVGAIPGAAVGATAGAQVGGWVMAALGLKSLVEGLATAIPDALHYYERGFREAWGAAPQDRPAAIQVFGDSAGGNVRQAAFEFANGHVVMVAAILTALMAYVSRGKGSKTLVLQEIRDSARLGPKVARWIEENEQKLANHPALQSRRSNAVGGAAGEPPPPPPKRGRQPEENEPRRAPAGMPQKKVPCFQPNDLPQASYPEFDRQLAGQEAGLNDMTVEQYLKGREAFENGDIKRSASAARSAREDYKKELIESIHLELRKAGWSSHDARVKAEGDAAKKMSALAALHNPDMIAGGQDVIRDFGDRNINSRIGPQWRSRVGILDHAAAEVPEPMRPHAKMNAKLERCK</sequence>
<dbReference type="Pfam" id="PF21724">
    <property type="entry name" value="DUF6861"/>
    <property type="match status" value="1"/>
</dbReference>
<reference evidence="4 5" key="1">
    <citation type="submission" date="2019-11" db="EMBL/GenBank/DDBJ databases">
        <title>Novel species isolated from a subtropical stream in China.</title>
        <authorList>
            <person name="Lu H."/>
        </authorList>
    </citation>
    <scope>NUCLEOTIDE SEQUENCE [LARGE SCALE GENOMIC DNA]</scope>
    <source>
        <strain evidence="4 5">FT92W</strain>
    </source>
</reference>
<dbReference type="Pfam" id="PF15604">
    <property type="entry name" value="Ntox15"/>
    <property type="match status" value="1"/>
</dbReference>
<proteinExistence type="predicted"/>
<comment type="caution">
    <text evidence="4">The sequence shown here is derived from an EMBL/GenBank/DDBJ whole genome shotgun (WGS) entry which is preliminary data.</text>
</comment>
<dbReference type="EMBL" id="WKJJ01000025">
    <property type="protein sequence ID" value="MRV75919.1"/>
    <property type="molecule type" value="Genomic_DNA"/>
</dbReference>
<keyword evidence="5" id="KW-1185">Reference proteome</keyword>
<evidence type="ECO:0000256" key="1">
    <source>
        <dbReference type="SAM" id="MobiDB-lite"/>
    </source>
</evidence>
<dbReference type="InterPro" id="IPR028949">
    <property type="entry name" value="Ntox15"/>
</dbReference>
<dbReference type="InterPro" id="IPR049195">
    <property type="entry name" value="Tre1-like_N"/>
</dbReference>
<gene>
    <name evidence="4" type="ORF">GJ700_29820</name>
</gene>
<organism evidence="4 5">
    <name type="scientific">Pseudoduganella rivuli</name>
    <dbReference type="NCBI Taxonomy" id="2666085"/>
    <lineage>
        <taxon>Bacteria</taxon>
        <taxon>Pseudomonadati</taxon>
        <taxon>Pseudomonadota</taxon>
        <taxon>Betaproteobacteria</taxon>
        <taxon>Burkholderiales</taxon>
        <taxon>Oxalobacteraceae</taxon>
        <taxon>Telluria group</taxon>
        <taxon>Pseudoduganella</taxon>
    </lineage>
</organism>
<dbReference type="RefSeq" id="WP_154380916.1">
    <property type="nucleotide sequence ID" value="NZ_WKJJ01000025.1"/>
</dbReference>
<feature type="domain" description="Novel toxin 15" evidence="2">
    <location>
        <begin position="318"/>
        <end position="462"/>
    </location>
</feature>
<dbReference type="Proteomes" id="UP000446768">
    <property type="component" value="Unassembled WGS sequence"/>
</dbReference>
<feature type="compositionally biased region" description="Basic and acidic residues" evidence="1">
    <location>
        <begin position="285"/>
        <end position="294"/>
    </location>
</feature>
<protein>
    <recommendedName>
        <fullName evidence="6">Novel toxin 15 domain-containing protein</fullName>
    </recommendedName>
</protein>
<evidence type="ECO:0000313" key="4">
    <source>
        <dbReference type="EMBL" id="MRV75919.1"/>
    </source>
</evidence>
<feature type="domain" description="NAD(+)--protein-arginine ADP-ribosyltransferase Tre1-like N-terminal" evidence="3">
    <location>
        <begin position="57"/>
        <end position="252"/>
    </location>
</feature>
<evidence type="ECO:0000259" key="2">
    <source>
        <dbReference type="Pfam" id="PF15604"/>
    </source>
</evidence>